<dbReference type="AlphaFoldDB" id="A0AAD9JB20"/>
<evidence type="ECO:0000313" key="3">
    <source>
        <dbReference type="EMBL" id="KAK2149000.1"/>
    </source>
</evidence>
<feature type="region of interest" description="Disordered" evidence="2">
    <location>
        <begin position="89"/>
        <end position="128"/>
    </location>
</feature>
<keyword evidence="4" id="KW-1185">Reference proteome</keyword>
<feature type="compositionally biased region" description="Basic and acidic residues" evidence="2">
    <location>
        <begin position="118"/>
        <end position="128"/>
    </location>
</feature>
<reference evidence="3" key="1">
    <citation type="journal article" date="2023" name="Mol. Biol. Evol.">
        <title>Third-Generation Sequencing Reveals the Adaptive Role of the Epigenome in Three Deep-Sea Polychaetes.</title>
        <authorList>
            <person name="Perez M."/>
            <person name="Aroh O."/>
            <person name="Sun Y."/>
            <person name="Lan Y."/>
            <person name="Juniper S.K."/>
            <person name="Young C.R."/>
            <person name="Angers B."/>
            <person name="Qian P.Y."/>
        </authorList>
    </citation>
    <scope>NUCLEOTIDE SEQUENCE</scope>
    <source>
        <strain evidence="3">P08H-3</strain>
    </source>
</reference>
<feature type="coiled-coil region" evidence="1">
    <location>
        <begin position="40"/>
        <end position="67"/>
    </location>
</feature>
<evidence type="ECO:0000256" key="1">
    <source>
        <dbReference type="SAM" id="Coils"/>
    </source>
</evidence>
<sequence length="128" mass="14315">MAYVFVLMRDQKPSSEYSQLTQTKAQCEEKLRGLVPVCVRQELEDTISSLKQQISLLQQRLSMLQDDIDQGSVSSEHLVTSTTSLHQLFGDNNCLSGPPPPYDGRRLETNSPSMGPAKEVEMKGQSRD</sequence>
<evidence type="ECO:0000256" key="2">
    <source>
        <dbReference type="SAM" id="MobiDB-lite"/>
    </source>
</evidence>
<gene>
    <name evidence="3" type="ORF">LSH36_472g02046</name>
</gene>
<accession>A0AAD9JB20</accession>
<name>A0AAD9JB20_9ANNE</name>
<evidence type="ECO:0000313" key="4">
    <source>
        <dbReference type="Proteomes" id="UP001208570"/>
    </source>
</evidence>
<organism evidence="3 4">
    <name type="scientific">Paralvinella palmiformis</name>
    <dbReference type="NCBI Taxonomy" id="53620"/>
    <lineage>
        <taxon>Eukaryota</taxon>
        <taxon>Metazoa</taxon>
        <taxon>Spiralia</taxon>
        <taxon>Lophotrochozoa</taxon>
        <taxon>Annelida</taxon>
        <taxon>Polychaeta</taxon>
        <taxon>Sedentaria</taxon>
        <taxon>Canalipalpata</taxon>
        <taxon>Terebellida</taxon>
        <taxon>Terebelliformia</taxon>
        <taxon>Alvinellidae</taxon>
        <taxon>Paralvinella</taxon>
    </lineage>
</organism>
<comment type="caution">
    <text evidence="3">The sequence shown here is derived from an EMBL/GenBank/DDBJ whole genome shotgun (WGS) entry which is preliminary data.</text>
</comment>
<dbReference type="Proteomes" id="UP001208570">
    <property type="component" value="Unassembled WGS sequence"/>
</dbReference>
<proteinExistence type="predicted"/>
<keyword evidence="1" id="KW-0175">Coiled coil</keyword>
<protein>
    <submittedName>
        <fullName evidence="3">Uncharacterized protein</fullName>
    </submittedName>
</protein>
<dbReference type="EMBL" id="JAODUP010000472">
    <property type="protein sequence ID" value="KAK2149000.1"/>
    <property type="molecule type" value="Genomic_DNA"/>
</dbReference>